<sequence>MRPTFIRVEKPKHKLLNPEYCPTPLLPPSQRPPIQVLALDQHHQYGILTVLFRFAGFGLDRLGDKLRGRSNPLRSAVAARELFQGLGGLWIKLGQLLSLRSDVLSDEMCDQLSQLLYANIGFPGSVVREAIERELGCPVEKIFSRFEDAPLAAASIAQVHRAVLRQEGVPVVVKLLRPNVIEAFRRDMSLLRMVVGFLTALLPVGHMRLNEALDELDAMVEEELDYAYEASNSRRLRKNLRRHKVYVPYLFRRYCTGKLLVMEEIQGVLMSEAIAVSKQDPERFDAWCEENAVEPRKVAQHLFLSNMRQLIEDNLFHGDMHPGNIILLRNNRYALIDFGTIGALDPDFLQIYFGVLQAANQRAYGKAADLSLHMCTEIPQFNIGKMRSELISAIKLWQARSGMETLGYHDRSLGASGKIMGQVFAKYQLQVSWAALRMARTWGTLDTSLAYFDPEMNHRRMFSRYLKAADQRRRKNAVKKIREGFMSTLQTANEYRVLLEPIAQRATIAYKQKLNKISMATTTVIRFLLIVTLLAIIFCVHAFLHQHFFDLGYLPGGELVDDFPSMEKEWFVVALFGLGLVTGLLRRLLRIASSAYLR</sequence>
<dbReference type="InterPro" id="IPR011009">
    <property type="entry name" value="Kinase-like_dom_sf"/>
</dbReference>
<evidence type="ECO:0000259" key="3">
    <source>
        <dbReference type="PROSITE" id="PS50011"/>
    </source>
</evidence>
<dbReference type="OrthoDB" id="9795390at2"/>
<evidence type="ECO:0000313" key="5">
    <source>
        <dbReference type="Proteomes" id="UP000192923"/>
    </source>
</evidence>
<dbReference type="GO" id="GO:0004672">
    <property type="term" value="F:protein kinase activity"/>
    <property type="evidence" value="ECO:0007669"/>
    <property type="project" value="InterPro"/>
</dbReference>
<evidence type="ECO:0000256" key="2">
    <source>
        <dbReference type="SAM" id="Phobius"/>
    </source>
</evidence>
<comment type="similarity">
    <text evidence="1">Belongs to the protein kinase superfamily. ADCK protein kinase family.</text>
</comment>
<dbReference type="InterPro" id="IPR050154">
    <property type="entry name" value="UbiB_kinase"/>
</dbReference>
<keyword evidence="4" id="KW-0830">Ubiquinone</keyword>
<feature type="domain" description="Protein kinase" evidence="3">
    <location>
        <begin position="145"/>
        <end position="486"/>
    </location>
</feature>
<dbReference type="InterPro" id="IPR000719">
    <property type="entry name" value="Prot_kinase_dom"/>
</dbReference>
<feature type="transmembrane region" description="Helical" evidence="2">
    <location>
        <begin position="570"/>
        <end position="589"/>
    </location>
</feature>
<dbReference type="AlphaFoldDB" id="A0A1Y6D304"/>
<dbReference type="PANTHER" id="PTHR10566:SF113">
    <property type="entry name" value="PROTEIN ACTIVITY OF BC1 COMPLEX KINASE 7, CHLOROPLASTIC"/>
    <property type="match status" value="1"/>
</dbReference>
<reference evidence="4 5" key="1">
    <citation type="submission" date="2016-12" db="EMBL/GenBank/DDBJ databases">
        <authorList>
            <person name="Song W.-J."/>
            <person name="Kurnit D.M."/>
        </authorList>
    </citation>
    <scope>NUCLEOTIDE SEQUENCE [LARGE SCALE GENOMIC DNA]</scope>
    <source>
        <strain evidence="4 5">175</strain>
    </source>
</reference>
<accession>A0A1Y6D304</accession>
<keyword evidence="2" id="KW-0472">Membrane</keyword>
<dbReference type="RefSeq" id="WP_085216368.1">
    <property type="nucleotide sequence ID" value="NZ_FXAM01000002.1"/>
</dbReference>
<dbReference type="PANTHER" id="PTHR10566">
    <property type="entry name" value="CHAPERONE-ACTIVITY OF BC1 COMPLEX CABC1 -RELATED"/>
    <property type="match status" value="1"/>
</dbReference>
<keyword evidence="5" id="KW-1185">Reference proteome</keyword>
<dbReference type="PROSITE" id="PS50011">
    <property type="entry name" value="PROTEIN_KINASE_DOM"/>
    <property type="match status" value="1"/>
</dbReference>
<dbReference type="GO" id="GO:0005524">
    <property type="term" value="F:ATP binding"/>
    <property type="evidence" value="ECO:0007669"/>
    <property type="project" value="InterPro"/>
</dbReference>
<dbReference type="SUPFAM" id="SSF56112">
    <property type="entry name" value="Protein kinase-like (PK-like)"/>
    <property type="match status" value="1"/>
</dbReference>
<name>A0A1Y6D304_9GAMM</name>
<dbReference type="Pfam" id="PF03109">
    <property type="entry name" value="ABC1"/>
    <property type="match status" value="1"/>
</dbReference>
<gene>
    <name evidence="4" type="ORF">SAMN02949497_0348</name>
</gene>
<dbReference type="STRING" id="1760988.SAMN02949497_0348"/>
<dbReference type="CDD" id="cd05121">
    <property type="entry name" value="ABC1_ADCK3-like"/>
    <property type="match status" value="1"/>
</dbReference>
<protein>
    <submittedName>
        <fullName evidence="4">Ubiquinone biosynthesis protein</fullName>
    </submittedName>
</protein>
<dbReference type="Proteomes" id="UP000192923">
    <property type="component" value="Unassembled WGS sequence"/>
</dbReference>
<keyword evidence="2" id="KW-1133">Transmembrane helix</keyword>
<dbReference type="Gene3D" id="1.10.510.10">
    <property type="entry name" value="Transferase(Phosphotransferase) domain 1"/>
    <property type="match status" value="1"/>
</dbReference>
<dbReference type="InterPro" id="IPR004147">
    <property type="entry name" value="ABC1_dom"/>
</dbReference>
<evidence type="ECO:0000256" key="1">
    <source>
        <dbReference type="ARBA" id="ARBA00009670"/>
    </source>
</evidence>
<proteinExistence type="inferred from homology"/>
<dbReference type="EMBL" id="FXAM01000002">
    <property type="protein sequence ID" value="SMF97328.1"/>
    <property type="molecule type" value="Genomic_DNA"/>
</dbReference>
<keyword evidence="2" id="KW-0812">Transmembrane</keyword>
<organism evidence="4 5">
    <name type="scientific">Methylomagnum ishizawai</name>
    <dbReference type="NCBI Taxonomy" id="1760988"/>
    <lineage>
        <taxon>Bacteria</taxon>
        <taxon>Pseudomonadati</taxon>
        <taxon>Pseudomonadota</taxon>
        <taxon>Gammaproteobacteria</taxon>
        <taxon>Methylococcales</taxon>
        <taxon>Methylococcaceae</taxon>
        <taxon>Methylomagnum</taxon>
    </lineage>
</organism>
<feature type="transmembrane region" description="Helical" evidence="2">
    <location>
        <begin position="523"/>
        <end position="544"/>
    </location>
</feature>
<evidence type="ECO:0000313" key="4">
    <source>
        <dbReference type="EMBL" id="SMF97328.1"/>
    </source>
</evidence>